<gene>
    <name evidence="2" type="ORF">IM816_08850</name>
</gene>
<dbReference type="CDD" id="cd00093">
    <property type="entry name" value="HTH_XRE"/>
    <property type="match status" value="1"/>
</dbReference>
<evidence type="ECO:0000313" key="2">
    <source>
        <dbReference type="EMBL" id="URL60166.1"/>
    </source>
</evidence>
<proteinExistence type="predicted"/>
<dbReference type="Pfam" id="PF13560">
    <property type="entry name" value="HTH_31"/>
    <property type="match status" value="1"/>
</dbReference>
<evidence type="ECO:0000259" key="1">
    <source>
        <dbReference type="PROSITE" id="PS50943"/>
    </source>
</evidence>
<sequence length="130" mass="14771">MKQLSDFIGKRRVKTPSMDIFPMEVGRRLRLQRIAFRWRQSDLALRAGVSVQTIKTVEKGEAISSWNLLRILLALNQGSDFLKMLEAPNFPSLKAHEHYLQLTSVKGPSLLGRRVRTKAVTATQTPEKKA</sequence>
<reference evidence="2" key="1">
    <citation type="submission" date="2020-10" db="EMBL/GenBank/DDBJ databases">
        <title>Whole-genome sequence of Luteibacter sp. EIF3.</title>
        <authorList>
            <person name="Friedrich I."/>
            <person name="Hertel R."/>
            <person name="Daniel R."/>
        </authorList>
    </citation>
    <scope>NUCLEOTIDE SEQUENCE</scope>
    <source>
        <strain evidence="2">EIF3</strain>
    </source>
</reference>
<protein>
    <submittedName>
        <fullName evidence="2">Helix-turn-helix transcriptional regulator</fullName>
    </submittedName>
</protein>
<dbReference type="SMART" id="SM00530">
    <property type="entry name" value="HTH_XRE"/>
    <property type="match status" value="1"/>
</dbReference>
<dbReference type="RefSeq" id="WP_250340618.1">
    <property type="nucleotide sequence ID" value="NZ_CP063231.1"/>
</dbReference>
<dbReference type="PROSITE" id="PS50943">
    <property type="entry name" value="HTH_CROC1"/>
    <property type="match status" value="1"/>
</dbReference>
<name>A0ABY4TBT0_9GAMM</name>
<dbReference type="InterPro" id="IPR010982">
    <property type="entry name" value="Lambda_DNA-bd_dom_sf"/>
</dbReference>
<feature type="domain" description="HTH cro/C1-type" evidence="1">
    <location>
        <begin position="29"/>
        <end position="82"/>
    </location>
</feature>
<accession>A0ABY4TBT0</accession>
<keyword evidence="3" id="KW-1185">Reference proteome</keyword>
<dbReference type="SUPFAM" id="SSF47413">
    <property type="entry name" value="lambda repressor-like DNA-binding domains"/>
    <property type="match status" value="1"/>
</dbReference>
<organism evidence="2 3">
    <name type="scientific">Luteibacter flocculans</name>
    <dbReference type="NCBI Taxonomy" id="2780091"/>
    <lineage>
        <taxon>Bacteria</taxon>
        <taxon>Pseudomonadati</taxon>
        <taxon>Pseudomonadota</taxon>
        <taxon>Gammaproteobacteria</taxon>
        <taxon>Lysobacterales</taxon>
        <taxon>Rhodanobacteraceae</taxon>
        <taxon>Luteibacter</taxon>
    </lineage>
</organism>
<dbReference type="Gene3D" id="1.10.260.40">
    <property type="entry name" value="lambda repressor-like DNA-binding domains"/>
    <property type="match status" value="1"/>
</dbReference>
<dbReference type="InterPro" id="IPR001387">
    <property type="entry name" value="Cro/C1-type_HTH"/>
</dbReference>
<dbReference type="Proteomes" id="UP001056681">
    <property type="component" value="Chromosome"/>
</dbReference>
<evidence type="ECO:0000313" key="3">
    <source>
        <dbReference type="Proteomes" id="UP001056681"/>
    </source>
</evidence>
<dbReference type="EMBL" id="CP063231">
    <property type="protein sequence ID" value="URL60166.1"/>
    <property type="molecule type" value="Genomic_DNA"/>
</dbReference>